<reference evidence="2 3" key="1">
    <citation type="submission" date="2016-05" db="EMBL/GenBank/DDBJ databases">
        <title>A degradative enzymes factory behind the ericoid mycorrhizal symbiosis.</title>
        <authorList>
            <consortium name="DOE Joint Genome Institute"/>
            <person name="Martino E."/>
            <person name="Morin E."/>
            <person name="Grelet G."/>
            <person name="Kuo A."/>
            <person name="Kohler A."/>
            <person name="Daghino S."/>
            <person name="Barry K."/>
            <person name="Choi C."/>
            <person name="Cichocki N."/>
            <person name="Clum A."/>
            <person name="Copeland A."/>
            <person name="Hainaut M."/>
            <person name="Haridas S."/>
            <person name="Labutti K."/>
            <person name="Lindquist E."/>
            <person name="Lipzen A."/>
            <person name="Khouja H.-R."/>
            <person name="Murat C."/>
            <person name="Ohm R."/>
            <person name="Olson A."/>
            <person name="Spatafora J."/>
            <person name="Veneault-Fourrey C."/>
            <person name="Henrissat B."/>
            <person name="Grigoriev I."/>
            <person name="Martin F."/>
            <person name="Perotto S."/>
        </authorList>
    </citation>
    <scope>NUCLEOTIDE SEQUENCE [LARGE SCALE GENOMIC DNA]</scope>
    <source>
        <strain evidence="2 3">UAMH 7357</strain>
    </source>
</reference>
<sequence length="546" mass="62894">MGEPRKAQSLISAIPNFARCVAISIQLLSPKTSFFKNGIGSSRTAVNTNAVYLKIMSPRKKRSKDYYPSQWSEWEWNEQYQCDCRYREKGERDWKWEYSQAAQEQCQTIGTHTSDEAPETWQLYNQLENEEGKRTDLEGDSSTYEMEMLGENQNVAPQNQQHSTQGDMKDIYAIRDNLDLRYSVHSSSFWKIGRVFMVLWREPVGAGGTKITVSPMKSSTTAFHRVRRFVIIKSCDRQSICIPILTCGGHAFHKPAVKADDHGMIYSPSNKGSKTEKHGGTFERAIKLEPMHHSRSQIDIASRTNYAKVYTVEHYVKVFFIGQVDQRDMERLQSGDTGWMRSDTGEDIPIIMEDQSCPSFDCQGNKFQFPCRYAVPSRMIPSVALPSGLLMSSSFLWLNQRMELYEPSATLGNVRDPLQLRYAFQLTIADYKSSETSDPQKYSRSHVGHPKWNSLRLLSRRDSRANWSYHRHRETSRYFGKAVRFSACFGTRRTHRFGDGGVQLGRDRSCLPSNYHQLLNSVQFRGWTQTSWTCAPGESYFEWGLR</sequence>
<dbReference type="Pfam" id="PF20233">
    <property type="entry name" value="DUF6590"/>
    <property type="match status" value="1"/>
</dbReference>
<dbReference type="OrthoDB" id="3559580at2759"/>
<evidence type="ECO:0000313" key="3">
    <source>
        <dbReference type="Proteomes" id="UP000235672"/>
    </source>
</evidence>
<evidence type="ECO:0000313" key="2">
    <source>
        <dbReference type="EMBL" id="PMD22460.1"/>
    </source>
</evidence>
<name>A0A2J6Q864_9HELO</name>
<gene>
    <name evidence="2" type="ORF">NA56DRAFT_657873</name>
</gene>
<feature type="domain" description="DUF6590" evidence="1">
    <location>
        <begin position="187"/>
        <end position="333"/>
    </location>
</feature>
<dbReference type="EMBL" id="KZ613477">
    <property type="protein sequence ID" value="PMD22460.1"/>
    <property type="molecule type" value="Genomic_DNA"/>
</dbReference>
<organism evidence="2 3">
    <name type="scientific">Hyaloscypha hepaticicola</name>
    <dbReference type="NCBI Taxonomy" id="2082293"/>
    <lineage>
        <taxon>Eukaryota</taxon>
        <taxon>Fungi</taxon>
        <taxon>Dikarya</taxon>
        <taxon>Ascomycota</taxon>
        <taxon>Pezizomycotina</taxon>
        <taxon>Leotiomycetes</taxon>
        <taxon>Helotiales</taxon>
        <taxon>Hyaloscyphaceae</taxon>
        <taxon>Hyaloscypha</taxon>
    </lineage>
</organism>
<dbReference type="Proteomes" id="UP000235672">
    <property type="component" value="Unassembled WGS sequence"/>
</dbReference>
<accession>A0A2J6Q864</accession>
<proteinExistence type="predicted"/>
<evidence type="ECO:0000259" key="1">
    <source>
        <dbReference type="Pfam" id="PF20233"/>
    </source>
</evidence>
<protein>
    <recommendedName>
        <fullName evidence="1">DUF6590 domain-containing protein</fullName>
    </recommendedName>
</protein>
<dbReference type="InterPro" id="IPR046497">
    <property type="entry name" value="DUF6590"/>
</dbReference>
<keyword evidence="3" id="KW-1185">Reference proteome</keyword>
<dbReference type="AlphaFoldDB" id="A0A2J6Q864"/>